<dbReference type="InterPro" id="IPR005149">
    <property type="entry name" value="Tscrpt_reg_PadR_N"/>
</dbReference>
<feature type="region of interest" description="Disordered" evidence="1">
    <location>
        <begin position="1"/>
        <end position="48"/>
    </location>
</feature>
<evidence type="ECO:0000256" key="1">
    <source>
        <dbReference type="SAM" id="MobiDB-lite"/>
    </source>
</evidence>
<dbReference type="EMBL" id="MLIH01000012">
    <property type="protein sequence ID" value="OHU09923.1"/>
    <property type="molecule type" value="Genomic_DNA"/>
</dbReference>
<name>A0ABX3C0B3_9MYCO</name>
<dbReference type="InterPro" id="IPR036388">
    <property type="entry name" value="WH-like_DNA-bd_sf"/>
</dbReference>
<keyword evidence="4" id="KW-1185">Reference proteome</keyword>
<evidence type="ECO:0000313" key="4">
    <source>
        <dbReference type="Proteomes" id="UP000179621"/>
    </source>
</evidence>
<dbReference type="Pfam" id="PF03551">
    <property type="entry name" value="PadR"/>
    <property type="match status" value="1"/>
</dbReference>
<feature type="domain" description="Transcription regulator PadR N-terminal" evidence="2">
    <location>
        <begin position="106"/>
        <end position="175"/>
    </location>
</feature>
<feature type="compositionally biased region" description="Basic and acidic residues" evidence="1">
    <location>
        <begin position="162"/>
        <end position="178"/>
    </location>
</feature>
<organism evidence="3 4">
    <name type="scientific">Mycobacteroides saopaulense</name>
    <dbReference type="NCBI Taxonomy" id="1578165"/>
    <lineage>
        <taxon>Bacteria</taxon>
        <taxon>Bacillati</taxon>
        <taxon>Actinomycetota</taxon>
        <taxon>Actinomycetes</taxon>
        <taxon>Mycobacteriales</taxon>
        <taxon>Mycobacteriaceae</taxon>
        <taxon>Mycobacteroides</taxon>
    </lineage>
</organism>
<reference evidence="3 4" key="1">
    <citation type="submission" date="2016-10" db="EMBL/GenBank/DDBJ databases">
        <title>Evaluation of Human, Animal and Environmental Mycobacterium chelonae Isolates by Core Genome Phylogenomic Analysis, Targeted Gene Comparison, and Anti-microbial Susceptibility Patterns: A Tale of Mistaken Identities.</title>
        <authorList>
            <person name="Fogelson S.B."/>
            <person name="Camus A.C."/>
            <person name="Lorenz W."/>
            <person name="Vasireddy R."/>
            <person name="Vasireddy S."/>
            <person name="Smith T."/>
            <person name="Brown-Elliott B.A."/>
            <person name="Wallace R.J.Jr."/>
            <person name="Hasan N.A."/>
            <person name="Reischl U."/>
            <person name="Sanchez S."/>
        </authorList>
    </citation>
    <scope>NUCLEOTIDE SEQUENCE [LARGE SCALE GENOMIC DNA]</scope>
    <source>
        <strain evidence="3 4">8528</strain>
    </source>
</reference>
<accession>A0ABX3C0B3</accession>
<feature type="compositionally biased region" description="Low complexity" evidence="1">
    <location>
        <begin position="13"/>
        <end position="24"/>
    </location>
</feature>
<feature type="region of interest" description="Disordered" evidence="1">
    <location>
        <begin position="157"/>
        <end position="188"/>
    </location>
</feature>
<feature type="compositionally biased region" description="Basic and acidic residues" evidence="1">
    <location>
        <begin position="1"/>
        <end position="12"/>
    </location>
</feature>
<evidence type="ECO:0000313" key="3">
    <source>
        <dbReference type="EMBL" id="OHU09923.1"/>
    </source>
</evidence>
<dbReference type="RefSeq" id="WP_070912310.1">
    <property type="nucleotide sequence ID" value="NZ_MLIC01000005.1"/>
</dbReference>
<protein>
    <submittedName>
        <fullName evidence="3">PadR family transcriptional regulator</fullName>
    </submittedName>
</protein>
<dbReference type="SUPFAM" id="SSF46785">
    <property type="entry name" value="Winged helix' DNA-binding domain"/>
    <property type="match status" value="1"/>
</dbReference>
<dbReference type="Gene3D" id="1.10.10.10">
    <property type="entry name" value="Winged helix-like DNA-binding domain superfamily/Winged helix DNA-binding domain"/>
    <property type="match status" value="1"/>
</dbReference>
<proteinExistence type="predicted"/>
<comment type="caution">
    <text evidence="3">The sequence shown here is derived from an EMBL/GenBank/DDBJ whole genome shotgun (WGS) entry which is preliminary data.</text>
</comment>
<gene>
    <name evidence="3" type="ORF">BKG73_12425</name>
</gene>
<sequence length="241" mass="26591">MTSHEERAEQFRPDTPFGFGFGFDPTRRGPGQRGRRHGGRQHECDPRGEFREQAWAGRRGPGAFMDRGFGPGFGRGFGPGFGFGFGDQPRGRGRGRGQRGDVRAAILALLTERPMHGYEMIREIAERSNNIWRPSPGSVYPTLQLLVDEGLIAETEGSGSRKQFELTAEGRESAEKLDTPPWEKINEDADPSVLDLRSALGQLMGAVAQSAHAASPEQQQRIIEIVNSARKQIYGILGETE</sequence>
<dbReference type="PANTHER" id="PTHR43252">
    <property type="entry name" value="TRANSCRIPTIONAL REGULATOR YQJI"/>
    <property type="match status" value="1"/>
</dbReference>
<dbReference type="InterPro" id="IPR036390">
    <property type="entry name" value="WH_DNA-bd_sf"/>
</dbReference>
<dbReference type="Proteomes" id="UP000179621">
    <property type="component" value="Unassembled WGS sequence"/>
</dbReference>
<evidence type="ECO:0000259" key="2">
    <source>
        <dbReference type="Pfam" id="PF03551"/>
    </source>
</evidence>
<dbReference type="PANTHER" id="PTHR43252:SF2">
    <property type="entry name" value="TRANSCRIPTION REGULATOR, PADR-LIKE FAMILY"/>
    <property type="match status" value="1"/>
</dbReference>